<sequence>MYPEMKQLIIIITLTTGYASCKSISMNVGIPDKFAANATQMKITGLHGMRIKRHLAFGNYQVSNVKTGWVFSTGGPDRNSRITTEERLLKVFSLLHENITERSRNKYQYTIQDGDGVAEVYCMEKTTKESVTTETPYGTFGKTKDYQYSFSAAILPQTIKDEPWQLVFYNSYDSRNDTAHKFWDHPYIAHEGYVTNGTIKINIRPIITDKVITNEGREVKTLTKLLMAYELNIDGGVIGIIDVFKDNIWIYNDLDKDMKLVVAAISSAILMRKLDESKAA</sequence>
<name>A0ABX3NT74_9BACT</name>
<organism evidence="1 2">
    <name type="scientific">Niastella koreensis</name>
    <dbReference type="NCBI Taxonomy" id="354356"/>
    <lineage>
        <taxon>Bacteria</taxon>
        <taxon>Pseudomonadati</taxon>
        <taxon>Bacteroidota</taxon>
        <taxon>Chitinophagia</taxon>
        <taxon>Chitinophagales</taxon>
        <taxon>Chitinophagaceae</taxon>
        <taxon>Niastella</taxon>
    </lineage>
</organism>
<proteinExistence type="predicted"/>
<comment type="caution">
    <text evidence="1">The sequence shown here is derived from an EMBL/GenBank/DDBJ whole genome shotgun (WGS) entry which is preliminary data.</text>
</comment>
<dbReference type="Proteomes" id="UP000192277">
    <property type="component" value="Unassembled WGS sequence"/>
</dbReference>
<protein>
    <submittedName>
        <fullName evidence="1">Uncharacterized protein</fullName>
    </submittedName>
</protein>
<evidence type="ECO:0000313" key="1">
    <source>
        <dbReference type="EMBL" id="OQP45392.1"/>
    </source>
</evidence>
<reference evidence="1 2" key="1">
    <citation type="submission" date="2016-04" db="EMBL/GenBank/DDBJ databases">
        <authorList>
            <person name="Chen L."/>
            <person name="Zhuang W."/>
            <person name="Wang G."/>
        </authorList>
    </citation>
    <scope>NUCLEOTIDE SEQUENCE [LARGE SCALE GENOMIC DNA]</scope>
    <source>
        <strain evidence="2">GR20</strain>
    </source>
</reference>
<gene>
    <name evidence="1" type="ORF">A4D02_33905</name>
</gene>
<dbReference type="EMBL" id="LWBO01000020">
    <property type="protein sequence ID" value="OQP45392.1"/>
    <property type="molecule type" value="Genomic_DNA"/>
</dbReference>
<accession>A0ABX3NT74</accession>
<keyword evidence="2" id="KW-1185">Reference proteome</keyword>
<evidence type="ECO:0000313" key="2">
    <source>
        <dbReference type="Proteomes" id="UP000192277"/>
    </source>
</evidence>